<feature type="transmembrane region" description="Helical" evidence="7">
    <location>
        <begin position="45"/>
        <end position="64"/>
    </location>
</feature>
<keyword evidence="3 7" id="KW-0812">Transmembrane</keyword>
<keyword evidence="5 7" id="KW-1133">Transmembrane helix</keyword>
<protein>
    <recommendedName>
        <fullName evidence="10">Major facilitator superfamily (MFS) profile domain-containing protein</fullName>
    </recommendedName>
</protein>
<feature type="transmembrane region" description="Helical" evidence="7">
    <location>
        <begin position="350"/>
        <end position="371"/>
    </location>
</feature>
<keyword evidence="2" id="KW-0813">Transport</keyword>
<dbReference type="AlphaFoldDB" id="A0A9P6R266"/>
<evidence type="ECO:0000313" key="9">
    <source>
        <dbReference type="Proteomes" id="UP000738325"/>
    </source>
</evidence>
<feature type="transmembrane region" description="Helical" evidence="7">
    <location>
        <begin position="416"/>
        <end position="435"/>
    </location>
</feature>
<evidence type="ECO:0000256" key="6">
    <source>
        <dbReference type="ARBA" id="ARBA00023136"/>
    </source>
</evidence>
<dbReference type="Pfam" id="PF07690">
    <property type="entry name" value="MFS_1"/>
    <property type="match status" value="1"/>
</dbReference>
<evidence type="ECO:0000256" key="3">
    <source>
        <dbReference type="ARBA" id="ARBA00022692"/>
    </source>
</evidence>
<dbReference type="InterPro" id="IPR011701">
    <property type="entry name" value="MFS"/>
</dbReference>
<evidence type="ECO:0000256" key="5">
    <source>
        <dbReference type="ARBA" id="ARBA00022989"/>
    </source>
</evidence>
<dbReference type="Proteomes" id="UP000738325">
    <property type="component" value="Unassembled WGS sequence"/>
</dbReference>
<keyword evidence="9" id="KW-1185">Reference proteome</keyword>
<dbReference type="EMBL" id="JAAAIP010000986">
    <property type="protein sequence ID" value="KAG0310938.1"/>
    <property type="molecule type" value="Genomic_DNA"/>
</dbReference>
<gene>
    <name evidence="8" type="ORF">BGZ99_010458</name>
</gene>
<dbReference type="SUPFAM" id="SSF103473">
    <property type="entry name" value="MFS general substrate transporter"/>
    <property type="match status" value="1"/>
</dbReference>
<comment type="subcellular location">
    <subcellularLocation>
        <location evidence="1">Membrane</location>
        <topology evidence="1">Multi-pass membrane protein</topology>
    </subcellularLocation>
</comment>
<dbReference type="InterPro" id="IPR036259">
    <property type="entry name" value="MFS_trans_sf"/>
</dbReference>
<dbReference type="FunFam" id="1.20.1250.20:FF:000003">
    <property type="entry name" value="Solute carrier family 17 member 3"/>
    <property type="match status" value="1"/>
</dbReference>
<feature type="transmembrane region" description="Helical" evidence="7">
    <location>
        <begin position="285"/>
        <end position="306"/>
    </location>
</feature>
<feature type="transmembrane region" description="Helical" evidence="7">
    <location>
        <begin position="249"/>
        <end position="270"/>
    </location>
</feature>
<dbReference type="Gene3D" id="1.20.1250.20">
    <property type="entry name" value="MFS general substrate transporter like domains"/>
    <property type="match status" value="2"/>
</dbReference>
<sequence length="448" mass="48671">MIGMWAPPSERSKAVATVTAFAYLGSVIALPISSALVVSSWGWRSIFYVFGTVGLVWSAAWQLWGASDPISCRWILDQEKLWILQQQQMDQDEGGLVDGTHPLAQRRESLQGLTDQEEGGQQQQQQQHIRTVDFDGASVTYQSLASTTLQHGGVASLTHAARDSEDSEGDIQATVAASSSCARSGLDEGELVFRSDHTTSSSAAPSGQLSRWQAFRNQLRSRSLDRHGLKSGEKKAAVPWRKLLARREVWAIILSQLFNSIGFFVMQSWVPTFYLDFYGVDIGKIGYYAVLPSAAQGIVGLMAGYLGDKATQDWHWTSLTVRRAGQSVGSLGLGMFLIVAVYFAHTAALAMILITIGMALNGFTMIGASAYQHDFCPQHAGFIFSLGNTAGSIPALIGVFVVGILLDSNGSNEWALIWTAVCAFYVIGTSSFVLLSTGKRFPYTMPSK</sequence>
<feature type="transmembrane region" description="Helical" evidence="7">
    <location>
        <begin position="327"/>
        <end position="344"/>
    </location>
</feature>
<evidence type="ECO:0000256" key="7">
    <source>
        <dbReference type="SAM" id="Phobius"/>
    </source>
</evidence>
<dbReference type="PANTHER" id="PTHR11662:SF399">
    <property type="entry name" value="FI19708P1-RELATED"/>
    <property type="match status" value="1"/>
</dbReference>
<organism evidence="8 9">
    <name type="scientific">Dissophora globulifera</name>
    <dbReference type="NCBI Taxonomy" id="979702"/>
    <lineage>
        <taxon>Eukaryota</taxon>
        <taxon>Fungi</taxon>
        <taxon>Fungi incertae sedis</taxon>
        <taxon>Mucoromycota</taxon>
        <taxon>Mortierellomycotina</taxon>
        <taxon>Mortierellomycetes</taxon>
        <taxon>Mortierellales</taxon>
        <taxon>Mortierellaceae</taxon>
        <taxon>Dissophora</taxon>
    </lineage>
</organism>
<accession>A0A9P6R266</accession>
<evidence type="ECO:0000256" key="2">
    <source>
        <dbReference type="ARBA" id="ARBA00022448"/>
    </source>
</evidence>
<dbReference type="PANTHER" id="PTHR11662">
    <property type="entry name" value="SOLUTE CARRIER FAMILY 17"/>
    <property type="match status" value="1"/>
</dbReference>
<proteinExistence type="predicted"/>
<evidence type="ECO:0000256" key="1">
    <source>
        <dbReference type="ARBA" id="ARBA00004141"/>
    </source>
</evidence>
<keyword evidence="4" id="KW-0769">Symport</keyword>
<dbReference type="GO" id="GO:0015293">
    <property type="term" value="F:symporter activity"/>
    <property type="evidence" value="ECO:0007669"/>
    <property type="project" value="UniProtKB-KW"/>
</dbReference>
<evidence type="ECO:0000313" key="8">
    <source>
        <dbReference type="EMBL" id="KAG0310938.1"/>
    </source>
</evidence>
<feature type="transmembrane region" description="Helical" evidence="7">
    <location>
        <begin position="383"/>
        <end position="404"/>
    </location>
</feature>
<evidence type="ECO:0000256" key="4">
    <source>
        <dbReference type="ARBA" id="ARBA00022847"/>
    </source>
</evidence>
<keyword evidence="6 7" id="KW-0472">Membrane</keyword>
<dbReference type="OrthoDB" id="6730379at2759"/>
<comment type="caution">
    <text evidence="8">The sequence shown here is derived from an EMBL/GenBank/DDBJ whole genome shotgun (WGS) entry which is preliminary data.</text>
</comment>
<reference evidence="8" key="1">
    <citation type="journal article" date="2020" name="Fungal Divers.">
        <title>Resolving the Mortierellaceae phylogeny through synthesis of multi-gene phylogenetics and phylogenomics.</title>
        <authorList>
            <person name="Vandepol N."/>
            <person name="Liber J."/>
            <person name="Desiro A."/>
            <person name="Na H."/>
            <person name="Kennedy M."/>
            <person name="Barry K."/>
            <person name="Grigoriev I.V."/>
            <person name="Miller A.N."/>
            <person name="O'Donnell K."/>
            <person name="Stajich J.E."/>
            <person name="Bonito G."/>
        </authorList>
    </citation>
    <scope>NUCLEOTIDE SEQUENCE</scope>
    <source>
        <strain evidence="8">REB-010B</strain>
    </source>
</reference>
<evidence type="ECO:0008006" key="10">
    <source>
        <dbReference type="Google" id="ProtNLM"/>
    </source>
</evidence>
<dbReference type="InterPro" id="IPR050382">
    <property type="entry name" value="MFS_Na/Anion_cotransporter"/>
</dbReference>
<dbReference type="GO" id="GO:0016020">
    <property type="term" value="C:membrane"/>
    <property type="evidence" value="ECO:0007669"/>
    <property type="project" value="UniProtKB-SubCell"/>
</dbReference>
<name>A0A9P6R266_9FUNG</name>